<reference evidence="3" key="1">
    <citation type="journal article" date="2019" name="Int. J. Syst. Evol. Microbiol.">
        <title>The Global Catalogue of Microorganisms (GCM) 10K type strain sequencing project: providing services to taxonomists for standard genome sequencing and annotation.</title>
        <authorList>
            <consortium name="The Broad Institute Genomics Platform"/>
            <consortium name="The Broad Institute Genome Sequencing Center for Infectious Disease"/>
            <person name="Wu L."/>
            <person name="Ma J."/>
        </authorList>
    </citation>
    <scope>NUCLEOTIDE SEQUENCE [LARGE SCALE GENOMIC DNA]</scope>
    <source>
        <strain evidence="3">JCM 17190</strain>
    </source>
</reference>
<dbReference type="Pfam" id="PF13403">
    <property type="entry name" value="Hint_2"/>
    <property type="match status" value="1"/>
</dbReference>
<dbReference type="InterPro" id="IPR028992">
    <property type="entry name" value="Hedgehog/Intein_dom"/>
</dbReference>
<dbReference type="SUPFAM" id="SSF51294">
    <property type="entry name" value="Hedgehog/intein (Hint) domain"/>
    <property type="match status" value="1"/>
</dbReference>
<evidence type="ECO:0000313" key="2">
    <source>
        <dbReference type="EMBL" id="GAA3873276.1"/>
    </source>
</evidence>
<name>A0ABP7KF06_9RHOB</name>
<dbReference type="InterPro" id="IPR036844">
    <property type="entry name" value="Hint_dom_sf"/>
</dbReference>
<dbReference type="RefSeq" id="WP_344847422.1">
    <property type="nucleotide sequence ID" value="NZ_BAABDF010000007.1"/>
</dbReference>
<evidence type="ECO:0000313" key="3">
    <source>
        <dbReference type="Proteomes" id="UP001399917"/>
    </source>
</evidence>
<dbReference type="Gene3D" id="2.170.16.10">
    <property type="entry name" value="Hedgehog/Intein (Hint) domain"/>
    <property type="match status" value="1"/>
</dbReference>
<feature type="domain" description="Hedgehog/Intein (Hint)" evidence="1">
    <location>
        <begin position="156"/>
        <end position="302"/>
    </location>
</feature>
<protein>
    <recommendedName>
        <fullName evidence="1">Hedgehog/Intein (Hint) domain-containing protein</fullName>
    </recommendedName>
</protein>
<sequence length="348" mass="37862">MADEEIFMLGASQISISDGAQLSGITQGDGSHLVGRNITLNSNSWQIANITDNEGDFGDSDDSQVLNGAQTFDGVAYADGLRVEAEFGLLVEDPLGNTYYLLAFNVNEPGVSSYSTVEGLAFVGDVAGFPPTDTPLKVIGNYEGPSYLYTDLATPPCFTRGCLIATPDGARPVEALEVGDMVQTLDHGAQPIRWIGRTRLPATVLEHHPEFRPVIVKRHSFGTGKPYRDTRFSPQHRLLVNGWRAQLLFGEDEVLVPVKKLTNDRTIITDPELADVEYVHLLLDRHEVLFCDGIPTESLLTADIAGEAGDSYRETRALLGDLPDHVGDMRAARPCVGDKRIALLQDAL</sequence>
<comment type="caution">
    <text evidence="2">The sequence shown here is derived from an EMBL/GenBank/DDBJ whole genome shotgun (WGS) entry which is preliminary data.</text>
</comment>
<evidence type="ECO:0000259" key="1">
    <source>
        <dbReference type="Pfam" id="PF13403"/>
    </source>
</evidence>
<keyword evidence="3" id="KW-1185">Reference proteome</keyword>
<accession>A0ABP7KF06</accession>
<dbReference type="Proteomes" id="UP001399917">
    <property type="component" value="Unassembled WGS sequence"/>
</dbReference>
<gene>
    <name evidence="2" type="ORF">GCM10022404_23910</name>
</gene>
<proteinExistence type="predicted"/>
<dbReference type="EMBL" id="BAABDF010000007">
    <property type="protein sequence ID" value="GAA3873276.1"/>
    <property type="molecule type" value="Genomic_DNA"/>
</dbReference>
<organism evidence="2 3">
    <name type="scientific">Celeribacter arenosi</name>
    <dbReference type="NCBI Taxonomy" id="792649"/>
    <lineage>
        <taxon>Bacteria</taxon>
        <taxon>Pseudomonadati</taxon>
        <taxon>Pseudomonadota</taxon>
        <taxon>Alphaproteobacteria</taxon>
        <taxon>Rhodobacterales</taxon>
        <taxon>Roseobacteraceae</taxon>
        <taxon>Celeribacter</taxon>
    </lineage>
</organism>